<evidence type="ECO:0000313" key="4">
    <source>
        <dbReference type="Proteomes" id="UP000008672"/>
    </source>
</evidence>
<dbReference type="PANTHER" id="PTHR16768:SF5">
    <property type="entry name" value="FI14214P"/>
    <property type="match status" value="1"/>
</dbReference>
<evidence type="ECO:0008006" key="5">
    <source>
        <dbReference type="Google" id="ProtNLM"/>
    </source>
</evidence>
<dbReference type="Pfam" id="PF06625">
    <property type="entry name" value="DUF1151"/>
    <property type="match status" value="1"/>
</dbReference>
<feature type="region of interest" description="Disordered" evidence="2">
    <location>
        <begin position="1"/>
        <end position="22"/>
    </location>
</feature>
<dbReference type="PANTHER" id="PTHR16768">
    <property type="entry name" value="DOWN REGULATED IN RENAL CARCINOMA 1/TU3A"/>
    <property type="match status" value="1"/>
</dbReference>
<reference evidence="4" key="1">
    <citation type="submission" date="2011-08" db="EMBL/GenBank/DDBJ databases">
        <title>The draft genome of Latimeria chalumnae.</title>
        <authorList>
            <person name="Di Palma F."/>
            <person name="Alfoldi J."/>
            <person name="Johnson J."/>
            <person name="Berlin A."/>
            <person name="Gnerre S."/>
            <person name="Jaffe D."/>
            <person name="MacCallum I."/>
            <person name="Young S."/>
            <person name="Walker B.J."/>
            <person name="Lander E."/>
            <person name="Lindblad-Toh K."/>
        </authorList>
    </citation>
    <scope>NUCLEOTIDE SEQUENCE [LARGE SCALE GENOMIC DNA]</scope>
    <source>
        <strain evidence="4">Wild caught</strain>
    </source>
</reference>
<feature type="region of interest" description="Disordered" evidence="2">
    <location>
        <begin position="57"/>
        <end position="96"/>
    </location>
</feature>
<proteinExistence type="predicted"/>
<dbReference type="GeneTree" id="ENSGT00390000011228"/>
<feature type="compositionally biased region" description="Basic and acidic residues" evidence="2">
    <location>
        <begin position="57"/>
        <end position="69"/>
    </location>
</feature>
<sequence>MDCEGNVAQKPVSPCKPSNPVRVSGTHRVLLQELVLTHKKGLGLHSRPELLRVLEKRRQEQEDWEEAAREQTPLAKELQKRQQRKEELQQEQKKEKEVKEKYEFLYVKENLRKTTQPNPPSNSS</sequence>
<dbReference type="Proteomes" id="UP000008672">
    <property type="component" value="Unassembled WGS sequence"/>
</dbReference>
<dbReference type="InParanoid" id="H3AUT6"/>
<keyword evidence="4" id="KW-1185">Reference proteome</keyword>
<dbReference type="HOGENOM" id="CLU_122902_0_0_1"/>
<dbReference type="InterPro" id="IPR009533">
    <property type="entry name" value="FAM107"/>
</dbReference>
<dbReference type="AlphaFoldDB" id="H3AUT6"/>
<evidence type="ECO:0000256" key="1">
    <source>
        <dbReference type="ARBA" id="ARBA00023054"/>
    </source>
</evidence>
<dbReference type="OMA" id="CEGNVAQ"/>
<reference evidence="3" key="2">
    <citation type="submission" date="2025-08" db="UniProtKB">
        <authorList>
            <consortium name="Ensembl"/>
        </authorList>
    </citation>
    <scope>IDENTIFICATION</scope>
</reference>
<dbReference type="Ensembl" id="ENSLACT00000013503.1">
    <property type="protein sequence ID" value="ENSLACP00000013407.1"/>
    <property type="gene ID" value="ENSLACG00000011805.1"/>
</dbReference>
<reference evidence="3" key="3">
    <citation type="submission" date="2025-09" db="UniProtKB">
        <authorList>
            <consortium name="Ensembl"/>
        </authorList>
    </citation>
    <scope>IDENTIFICATION</scope>
</reference>
<keyword evidence="1" id="KW-0175">Coiled coil</keyword>
<organism evidence="3 4">
    <name type="scientific">Latimeria chalumnae</name>
    <name type="common">Coelacanth</name>
    <dbReference type="NCBI Taxonomy" id="7897"/>
    <lineage>
        <taxon>Eukaryota</taxon>
        <taxon>Metazoa</taxon>
        <taxon>Chordata</taxon>
        <taxon>Craniata</taxon>
        <taxon>Vertebrata</taxon>
        <taxon>Euteleostomi</taxon>
        <taxon>Coelacanthiformes</taxon>
        <taxon>Coelacanthidae</taxon>
        <taxon>Latimeria</taxon>
    </lineage>
</organism>
<protein>
    <recommendedName>
        <fullName evidence="5">Family with sequence similarity 107 member A</fullName>
    </recommendedName>
</protein>
<feature type="compositionally biased region" description="Basic and acidic residues" evidence="2">
    <location>
        <begin position="77"/>
        <end position="96"/>
    </location>
</feature>
<evidence type="ECO:0000313" key="3">
    <source>
        <dbReference type="Ensembl" id="ENSLACP00000013407.1"/>
    </source>
</evidence>
<name>H3AUT6_LATCH</name>
<dbReference type="EMBL" id="AFYH01145988">
    <property type="status" value="NOT_ANNOTATED_CDS"/>
    <property type="molecule type" value="Genomic_DNA"/>
</dbReference>
<evidence type="ECO:0000256" key="2">
    <source>
        <dbReference type="SAM" id="MobiDB-lite"/>
    </source>
</evidence>
<accession>H3AUT6</accession>